<organism evidence="1 2">
    <name type="scientific">Algoriphagus marincola</name>
    <dbReference type="NCBI Taxonomy" id="264027"/>
    <lineage>
        <taxon>Bacteria</taxon>
        <taxon>Pseudomonadati</taxon>
        <taxon>Bacteroidota</taxon>
        <taxon>Cytophagia</taxon>
        <taxon>Cytophagales</taxon>
        <taxon>Cyclobacteriaceae</taxon>
        <taxon>Algoriphagus</taxon>
    </lineage>
</organism>
<evidence type="ECO:0000313" key="1">
    <source>
        <dbReference type="EMBL" id="MBY5950541.1"/>
    </source>
</evidence>
<dbReference type="RefSeq" id="WP_222583448.1">
    <property type="nucleotide sequence ID" value="NZ_JAHVHP010000001.1"/>
</dbReference>
<dbReference type="PANTHER" id="PTHR38733">
    <property type="entry name" value="PROTEIN MCRC"/>
    <property type="match status" value="1"/>
</dbReference>
<dbReference type="PANTHER" id="PTHR38733:SF1">
    <property type="entry name" value="TYPE IV METHYL-DIRECTED RESTRICTION ENZYME ECOKMCRBC"/>
    <property type="match status" value="1"/>
</dbReference>
<keyword evidence="2" id="KW-1185">Reference proteome</keyword>
<dbReference type="EMBL" id="JAHVHP010000001">
    <property type="protein sequence ID" value="MBY5950541.1"/>
    <property type="molecule type" value="Genomic_DNA"/>
</dbReference>
<gene>
    <name evidence="1" type="ORF">KUV23_06125</name>
</gene>
<evidence type="ECO:0000313" key="2">
    <source>
        <dbReference type="Proteomes" id="UP000766609"/>
    </source>
</evidence>
<protein>
    <submittedName>
        <fullName evidence="1">McrC family protein</fullName>
    </submittedName>
</protein>
<dbReference type="Pfam" id="PF10117">
    <property type="entry name" value="McrBC"/>
    <property type="match status" value="1"/>
</dbReference>
<sequence length="437" mass="51417">MSKLFREHSTSLIEDPIEGKWISDILFLNRKETKCARFFQESGNHFLECSYYVGADWFPHREKEWFYVESKLNKKIDPNSGEELGPEPSDLVEVDVIKMLFDALQEPEVREHTNELFEIKFESEWIPLNRKQDLISPLIMIQFLNLVKDIVRKGLKKSYYRVEENLYAKVKGKVLIGQTIKQNLVKNKNLNTVCQYEQFGVNGIENRVLKKTLVYIKRYLSTYKGLSHASFFQESFNYIQPAFLDVSEEVSLNDIKHLKFNPFYKNYEKAIELAKLILQRFSYNLNSIQDQETILTPPFWIDMSKLFELYVLGKLKKNYGTKITYHPRTYGNELDFLYHDGNNSIIIDSKYKPQYIGKSHQGLHQDIRQVSGYSRLKSIRKKAGVTDTHKLLNCAIVFPEITKPTDEVNLFHTEVEQYEKVWKVGVGLPLHFDKNQY</sequence>
<name>A0ABS7N3H4_9BACT</name>
<comment type="caution">
    <text evidence="1">The sequence shown here is derived from an EMBL/GenBank/DDBJ whole genome shotgun (WGS) entry which is preliminary data.</text>
</comment>
<dbReference type="InterPro" id="IPR019292">
    <property type="entry name" value="McrC"/>
</dbReference>
<reference evidence="1 2" key="1">
    <citation type="submission" date="2021-06" db="EMBL/GenBank/DDBJ databases">
        <title>44 bacteria genomes isolated from Dapeng, Shenzhen.</title>
        <authorList>
            <person name="Zheng W."/>
            <person name="Yu S."/>
            <person name="Huang Y."/>
        </authorList>
    </citation>
    <scope>NUCLEOTIDE SEQUENCE [LARGE SCALE GENOMIC DNA]</scope>
    <source>
        <strain evidence="1 2">DP5N14-6</strain>
    </source>
</reference>
<dbReference type="Proteomes" id="UP000766609">
    <property type="component" value="Unassembled WGS sequence"/>
</dbReference>
<accession>A0ABS7N3H4</accession>
<proteinExistence type="predicted"/>